<dbReference type="GO" id="GO:0031267">
    <property type="term" value="F:small GTPase binding"/>
    <property type="evidence" value="ECO:0007669"/>
    <property type="project" value="TreeGrafter"/>
</dbReference>
<feature type="compositionally biased region" description="Basic and acidic residues" evidence="4">
    <location>
        <begin position="387"/>
        <end position="402"/>
    </location>
</feature>
<sequence>MSAASVFSLEGRGLKLTTAADLAPYLQGLEDNDQVEEVKLLGNTLGVEASEALASVLKTKKRLKVANLADIFTSRLLSEIPPALSHLVTALLTLPELHTVDLSDNAFGLNTVAPLVDFLSQHTPLRYLYLNNNGLGPAAGVLVADALTALAAKKEAARTEGKHVPDLELVICGRNRLENGSMAAWAKAYAANSGVKTIKMTQNGIRQEGITHLLTNGLSNLSNLETLDLQDNTFTAMGAKALSSVLGKWANLRELGVGDCLLSGRGGVALASALDKGRNKKVQVLRLQFNDINAEGLAGLASAASSSLPALRRVELNGNKFDAEDSSIQKLRDVLDARKEESGEHEDDDEYWGLDELDELESEEEDDDESDAEEKRGQDSDDEGVDVEEKAARQIVEDKQAEESNVPQEEDKKVDDLADVLSKTEIK</sequence>
<evidence type="ECO:0000256" key="1">
    <source>
        <dbReference type="ARBA" id="ARBA00022468"/>
    </source>
</evidence>
<reference evidence="5" key="1">
    <citation type="journal article" date="2020" name="Stud. Mycol.">
        <title>101 Dothideomycetes genomes: a test case for predicting lifestyles and emergence of pathogens.</title>
        <authorList>
            <person name="Haridas S."/>
            <person name="Albert R."/>
            <person name="Binder M."/>
            <person name="Bloem J."/>
            <person name="Labutti K."/>
            <person name="Salamov A."/>
            <person name="Andreopoulos B."/>
            <person name="Baker S."/>
            <person name="Barry K."/>
            <person name="Bills G."/>
            <person name="Bluhm B."/>
            <person name="Cannon C."/>
            <person name="Castanera R."/>
            <person name="Culley D."/>
            <person name="Daum C."/>
            <person name="Ezra D."/>
            <person name="Gonzalez J."/>
            <person name="Henrissat B."/>
            <person name="Kuo A."/>
            <person name="Liang C."/>
            <person name="Lipzen A."/>
            <person name="Lutzoni F."/>
            <person name="Magnuson J."/>
            <person name="Mondo S."/>
            <person name="Nolan M."/>
            <person name="Ohm R."/>
            <person name="Pangilinan J."/>
            <person name="Park H.-J."/>
            <person name="Ramirez L."/>
            <person name="Alfaro M."/>
            <person name="Sun H."/>
            <person name="Tritt A."/>
            <person name="Yoshinaga Y."/>
            <person name="Zwiers L.-H."/>
            <person name="Turgeon B."/>
            <person name="Goodwin S."/>
            <person name="Spatafora J."/>
            <person name="Crous P."/>
            <person name="Grigoriev I."/>
        </authorList>
    </citation>
    <scope>NUCLEOTIDE SEQUENCE</scope>
    <source>
        <strain evidence="5">CBS 113818</strain>
    </source>
</reference>
<evidence type="ECO:0000256" key="3">
    <source>
        <dbReference type="ARBA" id="ARBA00022737"/>
    </source>
</evidence>
<feature type="compositionally biased region" description="Basic and acidic residues" evidence="4">
    <location>
        <begin position="409"/>
        <end position="427"/>
    </location>
</feature>
<dbReference type="Proteomes" id="UP000799424">
    <property type="component" value="Unassembled WGS sequence"/>
</dbReference>
<dbReference type="PANTHER" id="PTHR24113:SF12">
    <property type="entry name" value="RAN GTPASE-ACTIVATING PROTEIN 1"/>
    <property type="match status" value="1"/>
</dbReference>
<dbReference type="Gene3D" id="3.80.10.10">
    <property type="entry name" value="Ribonuclease Inhibitor"/>
    <property type="match status" value="1"/>
</dbReference>
<protein>
    <submittedName>
        <fullName evidence="5">RNI-like protein</fullName>
    </submittedName>
</protein>
<dbReference type="SUPFAM" id="SSF52047">
    <property type="entry name" value="RNI-like"/>
    <property type="match status" value="1"/>
</dbReference>
<feature type="region of interest" description="Disordered" evidence="4">
    <location>
        <begin position="337"/>
        <end position="427"/>
    </location>
</feature>
<keyword evidence="1" id="KW-0343">GTPase activation</keyword>
<dbReference type="InterPro" id="IPR032675">
    <property type="entry name" value="LRR_dom_sf"/>
</dbReference>
<dbReference type="InterPro" id="IPR027038">
    <property type="entry name" value="RanGap"/>
</dbReference>
<organism evidence="5 6">
    <name type="scientific">Ophiobolus disseminans</name>
    <dbReference type="NCBI Taxonomy" id="1469910"/>
    <lineage>
        <taxon>Eukaryota</taxon>
        <taxon>Fungi</taxon>
        <taxon>Dikarya</taxon>
        <taxon>Ascomycota</taxon>
        <taxon>Pezizomycotina</taxon>
        <taxon>Dothideomycetes</taxon>
        <taxon>Pleosporomycetidae</taxon>
        <taxon>Pleosporales</taxon>
        <taxon>Pleosporineae</taxon>
        <taxon>Phaeosphaeriaceae</taxon>
        <taxon>Ophiobolus</taxon>
    </lineage>
</organism>
<dbReference type="EMBL" id="MU006218">
    <property type="protein sequence ID" value="KAF2831628.1"/>
    <property type="molecule type" value="Genomic_DNA"/>
</dbReference>
<dbReference type="SMART" id="SM00368">
    <property type="entry name" value="LRR_RI"/>
    <property type="match status" value="7"/>
</dbReference>
<keyword evidence="2" id="KW-0433">Leucine-rich repeat</keyword>
<dbReference type="InterPro" id="IPR001611">
    <property type="entry name" value="Leu-rich_rpt"/>
</dbReference>
<feature type="compositionally biased region" description="Acidic residues" evidence="4">
    <location>
        <begin position="343"/>
        <end position="372"/>
    </location>
</feature>
<dbReference type="Pfam" id="PF13516">
    <property type="entry name" value="LRR_6"/>
    <property type="match status" value="2"/>
</dbReference>
<proteinExistence type="predicted"/>
<dbReference type="GO" id="GO:0005829">
    <property type="term" value="C:cytosol"/>
    <property type="evidence" value="ECO:0007669"/>
    <property type="project" value="TreeGrafter"/>
</dbReference>
<accession>A0A6A7AFY4</accession>
<name>A0A6A7AFY4_9PLEO</name>
<gene>
    <name evidence="5" type="ORF">CC86DRAFT_366951</name>
</gene>
<keyword evidence="3" id="KW-0677">Repeat</keyword>
<evidence type="ECO:0000256" key="2">
    <source>
        <dbReference type="ARBA" id="ARBA00022614"/>
    </source>
</evidence>
<dbReference type="PANTHER" id="PTHR24113">
    <property type="entry name" value="RAN GTPASE-ACTIVATING PROTEIN 1"/>
    <property type="match status" value="1"/>
</dbReference>
<evidence type="ECO:0000313" key="5">
    <source>
        <dbReference type="EMBL" id="KAF2831628.1"/>
    </source>
</evidence>
<dbReference type="GO" id="GO:0005096">
    <property type="term" value="F:GTPase activator activity"/>
    <property type="evidence" value="ECO:0007669"/>
    <property type="project" value="UniProtKB-KW"/>
</dbReference>
<dbReference type="GO" id="GO:0006913">
    <property type="term" value="P:nucleocytoplasmic transport"/>
    <property type="evidence" value="ECO:0007669"/>
    <property type="project" value="TreeGrafter"/>
</dbReference>
<evidence type="ECO:0000256" key="4">
    <source>
        <dbReference type="SAM" id="MobiDB-lite"/>
    </source>
</evidence>
<keyword evidence="6" id="KW-1185">Reference proteome</keyword>
<dbReference type="CDD" id="cd00116">
    <property type="entry name" value="LRR_RI"/>
    <property type="match status" value="1"/>
</dbReference>
<dbReference type="GO" id="GO:0048471">
    <property type="term" value="C:perinuclear region of cytoplasm"/>
    <property type="evidence" value="ECO:0007669"/>
    <property type="project" value="TreeGrafter"/>
</dbReference>
<dbReference type="OrthoDB" id="184583at2759"/>
<dbReference type="AlphaFoldDB" id="A0A6A7AFY4"/>
<dbReference type="GO" id="GO:0005634">
    <property type="term" value="C:nucleus"/>
    <property type="evidence" value="ECO:0007669"/>
    <property type="project" value="TreeGrafter"/>
</dbReference>
<evidence type="ECO:0000313" key="6">
    <source>
        <dbReference type="Proteomes" id="UP000799424"/>
    </source>
</evidence>